<dbReference type="GO" id="GO:0051301">
    <property type="term" value="P:cell division"/>
    <property type="evidence" value="ECO:0007669"/>
    <property type="project" value="UniProtKB-KW"/>
</dbReference>
<keyword evidence="12 19" id="KW-0133">Cell shape</keyword>
<feature type="domain" description="FAD-binding PCMH-type" evidence="20">
    <location>
        <begin position="28"/>
        <end position="192"/>
    </location>
</feature>
<dbReference type="SUPFAM" id="SSF56194">
    <property type="entry name" value="Uridine diphospho-N-Acetylenolpyruvylglucosamine reductase, MurB, C-terminal domain"/>
    <property type="match status" value="1"/>
</dbReference>
<dbReference type="PANTHER" id="PTHR21071">
    <property type="entry name" value="UDP-N-ACETYLENOLPYRUVOYLGLUCOSAMINE REDUCTASE"/>
    <property type="match status" value="1"/>
</dbReference>
<evidence type="ECO:0000256" key="9">
    <source>
        <dbReference type="ARBA" id="ARBA00022630"/>
    </source>
</evidence>
<evidence type="ECO:0000256" key="8">
    <source>
        <dbReference type="ARBA" id="ARBA00022618"/>
    </source>
</evidence>
<comment type="catalytic activity">
    <reaction evidence="18 19">
        <text>UDP-N-acetyl-alpha-D-muramate + NADP(+) = UDP-N-acetyl-3-O-(1-carboxyvinyl)-alpha-D-glucosamine + NADPH + H(+)</text>
        <dbReference type="Rhea" id="RHEA:12248"/>
        <dbReference type="ChEBI" id="CHEBI:15378"/>
        <dbReference type="ChEBI" id="CHEBI:57783"/>
        <dbReference type="ChEBI" id="CHEBI:58349"/>
        <dbReference type="ChEBI" id="CHEBI:68483"/>
        <dbReference type="ChEBI" id="CHEBI:70757"/>
        <dbReference type="EC" id="1.3.1.98"/>
    </reaction>
</comment>
<keyword evidence="7 19" id="KW-0963">Cytoplasm</keyword>
<dbReference type="Proteomes" id="UP000028926">
    <property type="component" value="Chromosome"/>
</dbReference>
<comment type="cofactor">
    <cofactor evidence="1 19">
        <name>FAD</name>
        <dbReference type="ChEBI" id="CHEBI:57692"/>
    </cofactor>
</comment>
<dbReference type="GO" id="GO:0009252">
    <property type="term" value="P:peptidoglycan biosynthetic process"/>
    <property type="evidence" value="ECO:0007669"/>
    <property type="project" value="UniProtKB-UniRule"/>
</dbReference>
<dbReference type="InterPro" id="IPR003170">
    <property type="entry name" value="MurB"/>
</dbReference>
<dbReference type="Gene3D" id="3.30.43.10">
    <property type="entry name" value="Uridine Diphospho-n-acetylenolpyruvylglucosamine Reductase, domain 2"/>
    <property type="match status" value="1"/>
</dbReference>
<dbReference type="STRING" id="91604.ID47_06440"/>
<sequence length="298" mass="32553">MTDWRQSLPTVRGRYSFDAVMADQTWFRVGGAADVLFKPIDLGDLLTFLKNRPADIPVHVVGAGSNLLVRDGGIRGVVIRLGRGFATVEREGNEIEVGAGALDRTVAMTCGEWGLSGLEFLVGVPGTIGGAVKMNAGCYGAETKDRLIWADVLDLSGKLQRLTPGELEMAYRHTNLQPDQIVVRARFQCEPGNSDEIMQRLNTLLAEREVSQPVRGRTGGSTFRNPEGHSAWKLIDEAGCRGLMLGQAQVSEKHCNFLLNTDACTAGDLEELGEAVRQRVKVTSGYDLQWEIIRLGQL</sequence>
<dbReference type="InterPro" id="IPR016166">
    <property type="entry name" value="FAD-bd_PCMH"/>
</dbReference>
<dbReference type="OrthoDB" id="9804753at2"/>
<feature type="active site" evidence="19">
    <location>
        <position position="172"/>
    </location>
</feature>
<evidence type="ECO:0000259" key="20">
    <source>
        <dbReference type="PROSITE" id="PS51387"/>
    </source>
</evidence>
<proteinExistence type="inferred from homology"/>
<dbReference type="InterPro" id="IPR006094">
    <property type="entry name" value="Oxid_FAD_bind_N"/>
</dbReference>
<dbReference type="InterPro" id="IPR011601">
    <property type="entry name" value="MurB_C"/>
</dbReference>
<dbReference type="NCBIfam" id="TIGR00179">
    <property type="entry name" value="murB"/>
    <property type="match status" value="1"/>
</dbReference>
<comment type="subcellular location">
    <subcellularLocation>
        <location evidence="3 19">Cytoplasm</location>
    </subcellularLocation>
</comment>
<dbReference type="HOGENOM" id="CLU_035304_1_0_5"/>
<protein>
    <recommendedName>
        <fullName evidence="6 19">UDP-N-acetylenolpyruvoylglucosamine reductase</fullName>
        <ecNumber evidence="5 19">1.3.1.98</ecNumber>
    </recommendedName>
    <alternativeName>
        <fullName evidence="17 19">UDP-N-acetylmuramate dehydrogenase</fullName>
    </alternativeName>
</protein>
<name>A0A077AXW1_9PROT</name>
<dbReference type="SUPFAM" id="SSF56176">
    <property type="entry name" value="FAD-binding/transporter-associated domain-like"/>
    <property type="match status" value="1"/>
</dbReference>
<dbReference type="Pfam" id="PF02873">
    <property type="entry name" value="MurB_C"/>
    <property type="match status" value="1"/>
</dbReference>
<keyword evidence="22" id="KW-1185">Reference proteome</keyword>
<dbReference type="AlphaFoldDB" id="A0A077AXW1"/>
<accession>A0A077AXW1</accession>
<evidence type="ECO:0000256" key="16">
    <source>
        <dbReference type="ARBA" id="ARBA00023316"/>
    </source>
</evidence>
<dbReference type="InterPro" id="IPR036635">
    <property type="entry name" value="MurB_C_sf"/>
</dbReference>
<keyword evidence="8 19" id="KW-0132">Cell division</keyword>
<evidence type="ECO:0000256" key="12">
    <source>
        <dbReference type="ARBA" id="ARBA00022960"/>
    </source>
</evidence>
<dbReference type="GO" id="GO:0071555">
    <property type="term" value="P:cell wall organization"/>
    <property type="evidence" value="ECO:0007669"/>
    <property type="project" value="UniProtKB-KW"/>
</dbReference>
<dbReference type="GO" id="GO:0008360">
    <property type="term" value="P:regulation of cell shape"/>
    <property type="evidence" value="ECO:0007669"/>
    <property type="project" value="UniProtKB-KW"/>
</dbReference>
<dbReference type="Pfam" id="PF01565">
    <property type="entry name" value="FAD_binding_4"/>
    <property type="match status" value="1"/>
</dbReference>
<dbReference type="EMBL" id="CP008941">
    <property type="protein sequence ID" value="AIK96458.1"/>
    <property type="molecule type" value="Genomic_DNA"/>
</dbReference>
<dbReference type="Gene3D" id="3.30.465.10">
    <property type="match status" value="1"/>
</dbReference>
<comment type="function">
    <text evidence="2 19">Cell wall formation.</text>
</comment>
<evidence type="ECO:0000256" key="2">
    <source>
        <dbReference type="ARBA" id="ARBA00003921"/>
    </source>
</evidence>
<evidence type="ECO:0000256" key="3">
    <source>
        <dbReference type="ARBA" id="ARBA00004496"/>
    </source>
</evidence>
<dbReference type="EC" id="1.3.1.98" evidence="5 19"/>
<evidence type="ECO:0000256" key="15">
    <source>
        <dbReference type="ARBA" id="ARBA00023306"/>
    </source>
</evidence>
<keyword evidence="15 19" id="KW-0131">Cell cycle</keyword>
<comment type="pathway">
    <text evidence="4 19">Cell wall biogenesis; peptidoglycan biosynthesis.</text>
</comment>
<evidence type="ECO:0000256" key="14">
    <source>
        <dbReference type="ARBA" id="ARBA00023002"/>
    </source>
</evidence>
<organism evidence="21 22">
    <name type="scientific">Candidatus Odyssella acanthamoebae</name>
    <dbReference type="NCBI Taxonomy" id="91604"/>
    <lineage>
        <taxon>Bacteria</taxon>
        <taxon>Pseudomonadati</taxon>
        <taxon>Pseudomonadota</taxon>
        <taxon>Alphaproteobacteria</taxon>
        <taxon>Holosporales</taxon>
        <taxon>Candidatus Paracaedibacteraceae</taxon>
        <taxon>Candidatus Odyssella</taxon>
    </lineage>
</organism>
<keyword evidence="16 19" id="KW-0961">Cell wall biogenesis/degradation</keyword>
<evidence type="ECO:0000256" key="13">
    <source>
        <dbReference type="ARBA" id="ARBA00022984"/>
    </source>
</evidence>
<reference evidence="21 22" key="1">
    <citation type="submission" date="2014-07" db="EMBL/GenBank/DDBJ databases">
        <title>Comparative genomic insights into amoeba endosymbionts belonging to the families of Holosporaceae and Candidatus Midichloriaceae within Rickettsiales.</title>
        <authorList>
            <person name="Wang Z."/>
            <person name="Wu M."/>
        </authorList>
    </citation>
    <scope>NUCLEOTIDE SEQUENCE [LARGE SCALE GENOMIC DNA]</scope>
    <source>
        <strain evidence="21">PRA3</strain>
    </source>
</reference>
<comment type="similarity">
    <text evidence="19">Belongs to the MurB family.</text>
</comment>
<evidence type="ECO:0000256" key="4">
    <source>
        <dbReference type="ARBA" id="ARBA00004752"/>
    </source>
</evidence>
<evidence type="ECO:0000256" key="18">
    <source>
        <dbReference type="ARBA" id="ARBA00048914"/>
    </source>
</evidence>
<dbReference type="HAMAP" id="MF_00037">
    <property type="entry name" value="MurB"/>
    <property type="match status" value="1"/>
</dbReference>
<evidence type="ECO:0000256" key="1">
    <source>
        <dbReference type="ARBA" id="ARBA00001974"/>
    </source>
</evidence>
<evidence type="ECO:0000256" key="19">
    <source>
        <dbReference type="HAMAP-Rule" id="MF_00037"/>
    </source>
</evidence>
<dbReference type="KEGG" id="paca:ID47_06440"/>
<keyword evidence="9 19" id="KW-0285">Flavoprotein</keyword>
<dbReference type="InterPro" id="IPR016167">
    <property type="entry name" value="FAD-bd_PCMH_sub1"/>
</dbReference>
<feature type="active site" evidence="19">
    <location>
        <position position="291"/>
    </location>
</feature>
<keyword evidence="11 19" id="KW-0521">NADP</keyword>
<evidence type="ECO:0000256" key="7">
    <source>
        <dbReference type="ARBA" id="ARBA00022490"/>
    </source>
</evidence>
<evidence type="ECO:0000313" key="22">
    <source>
        <dbReference type="Proteomes" id="UP000028926"/>
    </source>
</evidence>
<dbReference type="Gene3D" id="3.90.78.10">
    <property type="entry name" value="UDP-N-acetylenolpyruvoylglucosamine reductase, C-terminal domain"/>
    <property type="match status" value="1"/>
</dbReference>
<dbReference type="NCBIfam" id="NF010480">
    <property type="entry name" value="PRK13905.1"/>
    <property type="match status" value="1"/>
</dbReference>
<evidence type="ECO:0000256" key="17">
    <source>
        <dbReference type="ARBA" id="ARBA00031026"/>
    </source>
</evidence>
<dbReference type="InterPro" id="IPR016169">
    <property type="entry name" value="FAD-bd_PCMH_sub2"/>
</dbReference>
<dbReference type="UniPathway" id="UPA00219"/>
<dbReference type="GO" id="GO:0071949">
    <property type="term" value="F:FAD binding"/>
    <property type="evidence" value="ECO:0007669"/>
    <property type="project" value="InterPro"/>
</dbReference>
<keyword evidence="14 19" id="KW-0560">Oxidoreductase</keyword>
<dbReference type="PANTHER" id="PTHR21071:SF4">
    <property type="entry name" value="UDP-N-ACETYLENOLPYRUVOYLGLUCOSAMINE REDUCTASE"/>
    <property type="match status" value="1"/>
</dbReference>
<gene>
    <name evidence="19" type="primary">murB</name>
    <name evidence="21" type="ORF">ID47_06440</name>
</gene>
<keyword evidence="10 19" id="KW-0274">FAD</keyword>
<dbReference type="InterPro" id="IPR036318">
    <property type="entry name" value="FAD-bd_PCMH-like_sf"/>
</dbReference>
<evidence type="ECO:0000256" key="11">
    <source>
        <dbReference type="ARBA" id="ARBA00022857"/>
    </source>
</evidence>
<dbReference type="GO" id="GO:0005829">
    <property type="term" value="C:cytosol"/>
    <property type="evidence" value="ECO:0007669"/>
    <property type="project" value="TreeGrafter"/>
</dbReference>
<evidence type="ECO:0000256" key="5">
    <source>
        <dbReference type="ARBA" id="ARBA00012518"/>
    </source>
</evidence>
<keyword evidence="13 19" id="KW-0573">Peptidoglycan synthesis</keyword>
<evidence type="ECO:0000313" key="21">
    <source>
        <dbReference type="EMBL" id="AIK96458.1"/>
    </source>
</evidence>
<evidence type="ECO:0000256" key="10">
    <source>
        <dbReference type="ARBA" id="ARBA00022827"/>
    </source>
</evidence>
<dbReference type="eggNOG" id="COG0812">
    <property type="taxonomic scope" value="Bacteria"/>
</dbReference>
<feature type="active site" description="Proton donor" evidence="19">
    <location>
        <position position="221"/>
    </location>
</feature>
<dbReference type="RefSeq" id="WP_038464888.1">
    <property type="nucleotide sequence ID" value="NZ_CP008941.1"/>
</dbReference>
<dbReference type="PROSITE" id="PS51387">
    <property type="entry name" value="FAD_PCMH"/>
    <property type="match status" value="1"/>
</dbReference>
<dbReference type="GO" id="GO:0008762">
    <property type="term" value="F:UDP-N-acetylmuramate dehydrogenase activity"/>
    <property type="evidence" value="ECO:0007669"/>
    <property type="project" value="UniProtKB-UniRule"/>
</dbReference>
<evidence type="ECO:0000256" key="6">
    <source>
        <dbReference type="ARBA" id="ARBA00015188"/>
    </source>
</evidence>